<sequence length="51" mass="6178">MYYLIILCILLIIGYYSSKYLFFVLIGMFLSLYLSFKYIMPIYCNMKKIIV</sequence>
<keyword evidence="1" id="KW-0472">Membrane</keyword>
<dbReference type="AlphaFoldDB" id="A0A6C0LFE1"/>
<dbReference type="EMBL" id="MN740493">
    <property type="protein sequence ID" value="QHU29716.1"/>
    <property type="molecule type" value="Genomic_DNA"/>
</dbReference>
<feature type="transmembrane region" description="Helical" evidence="1">
    <location>
        <begin position="20"/>
        <end position="40"/>
    </location>
</feature>
<keyword evidence="1" id="KW-1133">Transmembrane helix</keyword>
<reference evidence="2" key="1">
    <citation type="journal article" date="2020" name="Nature">
        <title>Giant virus diversity and host interactions through global metagenomics.</title>
        <authorList>
            <person name="Schulz F."/>
            <person name="Roux S."/>
            <person name="Paez-Espino D."/>
            <person name="Jungbluth S."/>
            <person name="Walsh D.A."/>
            <person name="Denef V.J."/>
            <person name="McMahon K.D."/>
            <person name="Konstantinidis K.T."/>
            <person name="Eloe-Fadrosh E.A."/>
            <person name="Kyrpides N.C."/>
            <person name="Woyke T."/>
        </authorList>
    </citation>
    <scope>NUCLEOTIDE SEQUENCE</scope>
    <source>
        <strain evidence="2">GVMAG-M-3300027804-48</strain>
    </source>
</reference>
<accession>A0A6C0LFE1</accession>
<evidence type="ECO:0000313" key="2">
    <source>
        <dbReference type="EMBL" id="QHU29716.1"/>
    </source>
</evidence>
<organism evidence="2">
    <name type="scientific">viral metagenome</name>
    <dbReference type="NCBI Taxonomy" id="1070528"/>
    <lineage>
        <taxon>unclassified sequences</taxon>
        <taxon>metagenomes</taxon>
        <taxon>organismal metagenomes</taxon>
    </lineage>
</organism>
<keyword evidence="1" id="KW-0812">Transmembrane</keyword>
<proteinExistence type="predicted"/>
<protein>
    <submittedName>
        <fullName evidence="2">Uncharacterized protein</fullName>
    </submittedName>
</protein>
<evidence type="ECO:0000256" key="1">
    <source>
        <dbReference type="SAM" id="Phobius"/>
    </source>
</evidence>
<name>A0A6C0LFE1_9ZZZZ</name>